<dbReference type="Gene3D" id="1.10.150.20">
    <property type="entry name" value="5' to 3' exonuclease, C-terminal subdomain"/>
    <property type="match status" value="1"/>
</dbReference>
<dbReference type="InterPro" id="IPR054374">
    <property type="entry name" value="AF1548-like_C"/>
</dbReference>
<dbReference type="Gene3D" id="3.40.1350.10">
    <property type="match status" value="1"/>
</dbReference>
<dbReference type="Pfam" id="PF04471">
    <property type="entry name" value="Mrr_cat"/>
    <property type="match status" value="1"/>
</dbReference>
<dbReference type="GO" id="GO:0004519">
    <property type="term" value="F:endonuclease activity"/>
    <property type="evidence" value="ECO:0007669"/>
    <property type="project" value="InterPro"/>
</dbReference>
<dbReference type="InterPro" id="IPR011856">
    <property type="entry name" value="tRNA_endonuc-like_dom_sf"/>
</dbReference>
<name>A0A2M7VAA9_9BACT</name>
<keyword evidence="1 3" id="KW-0547">Nucleotide-binding</keyword>
<comment type="caution">
    <text evidence="5">The sequence shown here is derived from an EMBL/GenBank/DDBJ whole genome shotgun (WGS) entry which is preliminary data.</text>
</comment>
<dbReference type="PROSITE" id="PS51161">
    <property type="entry name" value="ATP_CONE"/>
    <property type="match status" value="1"/>
</dbReference>
<dbReference type="Pfam" id="PF22357">
    <property type="entry name" value="AF1548-like_C"/>
    <property type="match status" value="1"/>
</dbReference>
<organism evidence="5 6">
    <name type="scientific">Candidatus Magasanikbacteria bacterium CG_4_10_14_0_2_um_filter_37_12</name>
    <dbReference type="NCBI Taxonomy" id="1974637"/>
    <lineage>
        <taxon>Bacteria</taxon>
        <taxon>Candidatus Magasanikiibacteriota</taxon>
    </lineage>
</organism>
<evidence type="ECO:0000259" key="4">
    <source>
        <dbReference type="PROSITE" id="PS51161"/>
    </source>
</evidence>
<dbReference type="SUPFAM" id="SSF52980">
    <property type="entry name" value="Restriction endonuclease-like"/>
    <property type="match status" value="1"/>
</dbReference>
<sequence length="277" mass="31394">MPSIIKASGQREQFKQSKLRKSLHRSGATSVQAEEIVTVISQGLREGENTSDIYNRAFHLLRKNRNEIPAARYSLKQAIRELGPTGFPFEKFVGKIFEASGYDVKVGQIMKGTCVSHEMDVVAVKGKEIVLVEAKFRNRSGDDIGVRVPLYMRSRFEDILNNVPKEKRRGYRCMIVTNTRFSVDACKYADCVGNIKLIGWRFPKDNGLEHMIESLGLHPITVLNILSREEKLKFFEKGLVVCQDIDKAPHKLDSLGLSKNKINTVIEQAKELCRLKV</sequence>
<dbReference type="GO" id="GO:0005524">
    <property type="term" value="F:ATP binding"/>
    <property type="evidence" value="ECO:0007669"/>
    <property type="project" value="UniProtKB-UniRule"/>
</dbReference>
<evidence type="ECO:0000256" key="3">
    <source>
        <dbReference type="PROSITE-ProRule" id="PRU00492"/>
    </source>
</evidence>
<dbReference type="InterPro" id="IPR005144">
    <property type="entry name" value="ATP-cone_dom"/>
</dbReference>
<dbReference type="GO" id="GO:0003677">
    <property type="term" value="F:DNA binding"/>
    <property type="evidence" value="ECO:0007669"/>
    <property type="project" value="InterPro"/>
</dbReference>
<evidence type="ECO:0000313" key="5">
    <source>
        <dbReference type="EMBL" id="PIZ95819.1"/>
    </source>
</evidence>
<dbReference type="AlphaFoldDB" id="A0A2M7VAA9"/>
<feature type="domain" description="ATP-cone" evidence="4">
    <location>
        <begin position="2"/>
        <end position="84"/>
    </location>
</feature>
<protein>
    <submittedName>
        <fullName evidence="5">ATPase</fullName>
    </submittedName>
</protein>
<dbReference type="EMBL" id="PFPK01000003">
    <property type="protein sequence ID" value="PIZ95819.1"/>
    <property type="molecule type" value="Genomic_DNA"/>
</dbReference>
<accession>A0A2M7VAA9</accession>
<reference evidence="6" key="1">
    <citation type="submission" date="2017-09" db="EMBL/GenBank/DDBJ databases">
        <title>Depth-based differentiation of microbial function through sediment-hosted aquifers and enrichment of novel symbionts in the deep terrestrial subsurface.</title>
        <authorList>
            <person name="Probst A.J."/>
            <person name="Ladd B."/>
            <person name="Jarett J.K."/>
            <person name="Geller-Mcgrath D.E."/>
            <person name="Sieber C.M.K."/>
            <person name="Emerson J.B."/>
            <person name="Anantharaman K."/>
            <person name="Thomas B.C."/>
            <person name="Malmstrom R."/>
            <person name="Stieglmeier M."/>
            <person name="Klingl A."/>
            <person name="Woyke T."/>
            <person name="Ryan C.M."/>
            <person name="Banfield J.F."/>
        </authorList>
    </citation>
    <scope>NUCLEOTIDE SEQUENCE [LARGE SCALE GENOMIC DNA]</scope>
</reference>
<dbReference type="Proteomes" id="UP000228568">
    <property type="component" value="Unassembled WGS sequence"/>
</dbReference>
<keyword evidence="2 3" id="KW-0067">ATP-binding</keyword>
<dbReference type="GO" id="GO:0009307">
    <property type="term" value="P:DNA restriction-modification system"/>
    <property type="evidence" value="ECO:0007669"/>
    <property type="project" value="InterPro"/>
</dbReference>
<evidence type="ECO:0000256" key="2">
    <source>
        <dbReference type="ARBA" id="ARBA00022840"/>
    </source>
</evidence>
<dbReference type="InterPro" id="IPR011335">
    <property type="entry name" value="Restrct_endonuc-II-like"/>
</dbReference>
<evidence type="ECO:0000313" key="6">
    <source>
        <dbReference type="Proteomes" id="UP000228568"/>
    </source>
</evidence>
<evidence type="ECO:0000256" key="1">
    <source>
        <dbReference type="ARBA" id="ARBA00022741"/>
    </source>
</evidence>
<gene>
    <name evidence="5" type="ORF">COX81_00230</name>
</gene>
<dbReference type="InterPro" id="IPR007560">
    <property type="entry name" value="Restrct_endonuc_IV_Mrr"/>
</dbReference>
<proteinExistence type="predicted"/>